<dbReference type="OrthoDB" id="6400968at2"/>
<dbReference type="AlphaFoldDB" id="A0A2S7UU36"/>
<comment type="caution">
    <text evidence="1">The sequence shown here is derived from an EMBL/GenBank/DDBJ whole genome shotgun (WGS) entry which is preliminary data.</text>
</comment>
<reference evidence="1 2" key="1">
    <citation type="submission" date="2016-12" db="EMBL/GenBank/DDBJ databases">
        <title>Diversity of luminous bacteria.</title>
        <authorList>
            <person name="Yoshizawa S."/>
            <person name="Kogure K."/>
        </authorList>
    </citation>
    <scope>NUCLEOTIDE SEQUENCE [LARGE SCALE GENOMIC DNA]</scope>
    <source>
        <strain evidence="1 2">SA4-48</strain>
    </source>
</reference>
<organism evidence="1 2">
    <name type="scientific">Psychrosphaera saromensis</name>
    <dbReference type="NCBI Taxonomy" id="716813"/>
    <lineage>
        <taxon>Bacteria</taxon>
        <taxon>Pseudomonadati</taxon>
        <taxon>Pseudomonadota</taxon>
        <taxon>Gammaproteobacteria</taxon>
        <taxon>Alteromonadales</taxon>
        <taxon>Pseudoalteromonadaceae</taxon>
        <taxon>Psychrosphaera</taxon>
    </lineage>
</organism>
<proteinExistence type="predicted"/>
<keyword evidence="2" id="KW-1185">Reference proteome</keyword>
<evidence type="ECO:0000313" key="2">
    <source>
        <dbReference type="Proteomes" id="UP000239007"/>
    </source>
</evidence>
<evidence type="ECO:0008006" key="3">
    <source>
        <dbReference type="Google" id="ProtNLM"/>
    </source>
</evidence>
<dbReference type="RefSeq" id="WP_105051258.1">
    <property type="nucleotide sequence ID" value="NZ_BMYG01000004.1"/>
</dbReference>
<dbReference type="Proteomes" id="UP000239007">
    <property type="component" value="Unassembled WGS sequence"/>
</dbReference>
<sequence length="109" mass="12192">MNKFILAIILSVFIIPLSGCTTNYSSVTQVEDSGFILLKGNFNNTTLYVDDNEITIDLSVSQYMLDEQMVSKFPISVGVHSIKVMRDETTLVRKKILLSNGQTVEIFVP</sequence>
<evidence type="ECO:0000313" key="1">
    <source>
        <dbReference type="EMBL" id="PQJ52790.1"/>
    </source>
</evidence>
<dbReference type="EMBL" id="MSCH01000003">
    <property type="protein sequence ID" value="PQJ52790.1"/>
    <property type="molecule type" value="Genomic_DNA"/>
</dbReference>
<gene>
    <name evidence="1" type="ORF">BTO11_03375</name>
</gene>
<protein>
    <recommendedName>
        <fullName evidence="3">PEGA domain-containing protein</fullName>
    </recommendedName>
</protein>
<accession>A0A2S7UU36</accession>
<name>A0A2S7UU36_9GAMM</name>